<dbReference type="CDD" id="cd01140">
    <property type="entry name" value="FatB"/>
    <property type="match status" value="1"/>
</dbReference>
<gene>
    <name evidence="8" type="ORF">DKP76_06000</name>
</gene>
<dbReference type="InterPro" id="IPR002491">
    <property type="entry name" value="ABC_transptr_periplasmic_BD"/>
</dbReference>
<evidence type="ECO:0000313" key="8">
    <source>
        <dbReference type="EMBL" id="PWL18634.1"/>
    </source>
</evidence>
<dbReference type="PANTHER" id="PTHR30532:SF28">
    <property type="entry name" value="PETROBACTIN-BINDING PROTEIN YCLQ"/>
    <property type="match status" value="1"/>
</dbReference>
<keyword evidence="5 6" id="KW-0732">Signal</keyword>
<keyword evidence="4" id="KW-0410">Iron transport</keyword>
<evidence type="ECO:0000256" key="1">
    <source>
        <dbReference type="ARBA" id="ARBA00004196"/>
    </source>
</evidence>
<organism evidence="8 9">
    <name type="scientific">Falsochrobactrum shanghaiense</name>
    <dbReference type="NCBI Taxonomy" id="2201899"/>
    <lineage>
        <taxon>Bacteria</taxon>
        <taxon>Pseudomonadati</taxon>
        <taxon>Pseudomonadota</taxon>
        <taxon>Alphaproteobacteria</taxon>
        <taxon>Hyphomicrobiales</taxon>
        <taxon>Brucellaceae</taxon>
        <taxon>Falsochrobactrum</taxon>
    </lineage>
</organism>
<evidence type="ECO:0000256" key="3">
    <source>
        <dbReference type="ARBA" id="ARBA00022448"/>
    </source>
</evidence>
<comment type="similarity">
    <text evidence="2">Belongs to the bacterial solute-binding protein 8 family.</text>
</comment>
<keyword evidence="4" id="KW-0408">Iron</keyword>
<keyword evidence="3" id="KW-0813">Transport</keyword>
<dbReference type="Gene3D" id="3.40.50.1980">
    <property type="entry name" value="Nitrogenase molybdenum iron protein domain"/>
    <property type="match status" value="2"/>
</dbReference>
<dbReference type="PROSITE" id="PS50983">
    <property type="entry name" value="FE_B12_PBP"/>
    <property type="match status" value="1"/>
</dbReference>
<dbReference type="GO" id="GO:0030288">
    <property type="term" value="C:outer membrane-bounded periplasmic space"/>
    <property type="evidence" value="ECO:0007669"/>
    <property type="project" value="TreeGrafter"/>
</dbReference>
<evidence type="ECO:0000313" key="9">
    <source>
        <dbReference type="Proteomes" id="UP000245865"/>
    </source>
</evidence>
<protein>
    <submittedName>
        <fullName evidence="8">Iron ABC transporter substrate-binding protein</fullName>
    </submittedName>
</protein>
<keyword evidence="9" id="KW-1185">Reference proteome</keyword>
<accession>A0A316JAZ7</accession>
<proteinExistence type="inferred from homology"/>
<comment type="caution">
    <text evidence="8">The sequence shown here is derived from an EMBL/GenBank/DDBJ whole genome shotgun (WGS) entry which is preliminary data.</text>
</comment>
<evidence type="ECO:0000256" key="6">
    <source>
        <dbReference type="SAM" id="SignalP"/>
    </source>
</evidence>
<name>A0A316JAZ7_9HYPH</name>
<dbReference type="PANTHER" id="PTHR30532">
    <property type="entry name" value="IRON III DICITRATE-BINDING PERIPLASMIC PROTEIN"/>
    <property type="match status" value="1"/>
</dbReference>
<dbReference type="EMBL" id="QGDB01000002">
    <property type="protein sequence ID" value="PWL18634.1"/>
    <property type="molecule type" value="Genomic_DNA"/>
</dbReference>
<evidence type="ECO:0000256" key="5">
    <source>
        <dbReference type="ARBA" id="ARBA00022729"/>
    </source>
</evidence>
<sequence length="309" mass="33082">MLNLSRHISRLCGAVFVAAALASAASAADINIKHAQGETAVPANPQKVVVFDFATLDNLDRLGVEIIGIPSNIAFPDYLKKYEGDDYTKVGTLFEPDYEAVNAAEPDLIIVGGRSAAKYAELAKIAPTIDLTVDAKNFVSDVEANVEKLGRIFDKETEAKAEVEKLDAAIKALHEKAAGKGKGLMILTSGGKMSAYGPGSRFGTLHDEFGIEPAAPDLSIGNHGQPISAEFLLEANPDWLFVIDRDAAIGREGNSAKQLLDNDLVRQTNASKNDQIVYLVSQNWYLVGGGLGAMHNNIEQLSQAFDKAK</sequence>
<dbReference type="AlphaFoldDB" id="A0A316JAZ7"/>
<feature type="domain" description="Fe/B12 periplasmic-binding" evidence="7">
    <location>
        <begin position="47"/>
        <end position="309"/>
    </location>
</feature>
<dbReference type="OrthoDB" id="63946at2"/>
<dbReference type="RefSeq" id="WP_109705533.1">
    <property type="nucleotide sequence ID" value="NZ_QGDB01000002.1"/>
</dbReference>
<dbReference type="Pfam" id="PF01497">
    <property type="entry name" value="Peripla_BP_2"/>
    <property type="match status" value="1"/>
</dbReference>
<reference evidence="8 9" key="1">
    <citation type="submission" date="2018-05" db="EMBL/GenBank/DDBJ databases">
        <title>Comparative genomic sequence analysis between strain HN4 and CCM 8460T (Falsochrobactrum ovis) will provide more evidence to prove that HN4 is a new species of Falsochrobactrum.</title>
        <authorList>
            <person name="Lyu W."/>
            <person name="Sun L."/>
            <person name="Yao L."/>
        </authorList>
    </citation>
    <scope>NUCLEOTIDE SEQUENCE [LARGE SCALE GENOMIC DNA]</scope>
    <source>
        <strain evidence="8 9">HN4</strain>
    </source>
</reference>
<feature type="signal peptide" evidence="6">
    <location>
        <begin position="1"/>
        <end position="27"/>
    </location>
</feature>
<dbReference type="GO" id="GO:1901678">
    <property type="term" value="P:iron coordination entity transport"/>
    <property type="evidence" value="ECO:0007669"/>
    <property type="project" value="UniProtKB-ARBA"/>
</dbReference>
<feature type="chain" id="PRO_5016297966" evidence="6">
    <location>
        <begin position="28"/>
        <end position="309"/>
    </location>
</feature>
<dbReference type="Proteomes" id="UP000245865">
    <property type="component" value="Unassembled WGS sequence"/>
</dbReference>
<keyword evidence="4" id="KW-0406">Ion transport</keyword>
<evidence type="ECO:0000256" key="4">
    <source>
        <dbReference type="ARBA" id="ARBA00022496"/>
    </source>
</evidence>
<dbReference type="SUPFAM" id="SSF53807">
    <property type="entry name" value="Helical backbone' metal receptor"/>
    <property type="match status" value="1"/>
</dbReference>
<evidence type="ECO:0000256" key="2">
    <source>
        <dbReference type="ARBA" id="ARBA00008814"/>
    </source>
</evidence>
<dbReference type="InterPro" id="IPR033870">
    <property type="entry name" value="FatB"/>
</dbReference>
<comment type="subcellular location">
    <subcellularLocation>
        <location evidence="1">Cell envelope</location>
    </subcellularLocation>
</comment>
<evidence type="ECO:0000259" key="7">
    <source>
        <dbReference type="PROSITE" id="PS50983"/>
    </source>
</evidence>
<dbReference type="InterPro" id="IPR051313">
    <property type="entry name" value="Bact_iron-sidero_bind"/>
</dbReference>